<feature type="region of interest" description="Disordered" evidence="8">
    <location>
        <begin position="1"/>
        <end position="28"/>
    </location>
</feature>
<feature type="compositionally biased region" description="Low complexity" evidence="8">
    <location>
        <begin position="1269"/>
        <end position="1280"/>
    </location>
</feature>
<dbReference type="SUPFAM" id="SSF54001">
    <property type="entry name" value="Cysteine proteinases"/>
    <property type="match status" value="1"/>
</dbReference>
<evidence type="ECO:0000256" key="8">
    <source>
        <dbReference type="SAM" id="MobiDB-lite"/>
    </source>
</evidence>
<feature type="region of interest" description="Disordered" evidence="8">
    <location>
        <begin position="1152"/>
        <end position="1193"/>
    </location>
</feature>
<dbReference type="eggNOG" id="KOG1870">
    <property type="taxonomic scope" value="Eukaryota"/>
</dbReference>
<dbReference type="EMBL" id="HE612856">
    <property type="protein sequence ID" value="CCE61337.1"/>
    <property type="molecule type" value="Genomic_DNA"/>
</dbReference>
<feature type="compositionally biased region" description="Low complexity" evidence="8">
    <location>
        <begin position="1248"/>
        <end position="1260"/>
    </location>
</feature>
<dbReference type="PROSITE" id="PS50235">
    <property type="entry name" value="USP_3"/>
    <property type="match status" value="1"/>
</dbReference>
<evidence type="ECO:0000313" key="11">
    <source>
        <dbReference type="EMBL" id="CCE61337.1"/>
    </source>
</evidence>
<dbReference type="InterPro" id="IPR050185">
    <property type="entry name" value="Ub_carboxyl-term_hydrolase"/>
</dbReference>
<dbReference type="STRING" id="1071381.G8BN59"/>
<dbReference type="GO" id="GO:0006508">
    <property type="term" value="P:proteolysis"/>
    <property type="evidence" value="ECO:0007669"/>
    <property type="project" value="UniProtKB-KW"/>
</dbReference>
<dbReference type="PANTHER" id="PTHR21646">
    <property type="entry name" value="UBIQUITIN CARBOXYL-TERMINAL HYDROLASE"/>
    <property type="match status" value="1"/>
</dbReference>
<dbReference type="PROSITE" id="PS00973">
    <property type="entry name" value="USP_2"/>
    <property type="match status" value="1"/>
</dbReference>
<dbReference type="GO" id="GO:0006974">
    <property type="term" value="P:DNA damage response"/>
    <property type="evidence" value="ECO:0007669"/>
    <property type="project" value="EnsemblFungi"/>
</dbReference>
<dbReference type="OrthoDB" id="292964at2759"/>
<dbReference type="InterPro" id="IPR035927">
    <property type="entry name" value="DUSP-like_sf"/>
</dbReference>
<dbReference type="Proteomes" id="UP000005666">
    <property type="component" value="Chromosome 1"/>
</dbReference>
<evidence type="ECO:0000256" key="6">
    <source>
        <dbReference type="ARBA" id="ARBA00022801"/>
    </source>
</evidence>
<gene>
    <name evidence="11" type="primary">TPHA0A02540</name>
    <name evidence="11" type="ordered locus">TPHA_0A02540</name>
</gene>
<feature type="region of interest" description="Disordered" evidence="8">
    <location>
        <begin position="68"/>
        <end position="130"/>
    </location>
</feature>
<dbReference type="RefSeq" id="XP_003683771.1">
    <property type="nucleotide sequence ID" value="XM_003683723.1"/>
</dbReference>
<evidence type="ECO:0000256" key="4">
    <source>
        <dbReference type="ARBA" id="ARBA00022670"/>
    </source>
</evidence>
<dbReference type="Gene3D" id="3.90.70.10">
    <property type="entry name" value="Cysteine proteinases"/>
    <property type="match status" value="2"/>
</dbReference>
<dbReference type="InterPro" id="IPR028889">
    <property type="entry name" value="USP"/>
</dbReference>
<evidence type="ECO:0000259" key="9">
    <source>
        <dbReference type="PROSITE" id="PS50235"/>
    </source>
</evidence>
<dbReference type="PANTHER" id="PTHR21646:SF24">
    <property type="entry name" value="UBIQUITIN CARBOXYL-TERMINAL HYDROLASE"/>
    <property type="match status" value="1"/>
</dbReference>
<dbReference type="GO" id="GO:0010637">
    <property type="term" value="P:negative regulation of mitochondrial fusion"/>
    <property type="evidence" value="ECO:0007669"/>
    <property type="project" value="EnsemblFungi"/>
</dbReference>
<name>G8BN59_TETPH</name>
<protein>
    <recommendedName>
        <fullName evidence="3">ubiquitinyl hydrolase 1</fullName>
        <ecNumber evidence="3">3.4.19.12</ecNumber>
    </recommendedName>
</protein>
<dbReference type="KEGG" id="tpf:TPHA_0A02540"/>
<feature type="compositionally biased region" description="Basic and acidic residues" evidence="8">
    <location>
        <begin position="1173"/>
        <end position="1183"/>
    </location>
</feature>
<dbReference type="GO" id="GO:0043596">
    <property type="term" value="C:nuclear replication fork"/>
    <property type="evidence" value="ECO:0007669"/>
    <property type="project" value="EnsemblFungi"/>
</dbReference>
<dbReference type="HOGENOM" id="CLU_001060_7_1_1"/>
<dbReference type="SUPFAM" id="SSF143791">
    <property type="entry name" value="DUSP-like"/>
    <property type="match status" value="1"/>
</dbReference>
<dbReference type="SMART" id="SM00695">
    <property type="entry name" value="DUSP"/>
    <property type="match status" value="1"/>
</dbReference>
<dbReference type="InterPro" id="IPR006615">
    <property type="entry name" value="Pept_C19_DUSP"/>
</dbReference>
<feature type="domain" description="USP" evidence="9">
    <location>
        <begin position="398"/>
        <end position="1110"/>
    </location>
</feature>
<dbReference type="GO" id="GO:0016579">
    <property type="term" value="P:protein deubiquitination"/>
    <property type="evidence" value="ECO:0007669"/>
    <property type="project" value="EnsemblFungi"/>
</dbReference>
<organism evidence="11 12">
    <name type="scientific">Tetrapisispora phaffii (strain ATCC 24235 / CBS 4417 / NBRC 1672 / NRRL Y-8282 / UCD 70-5)</name>
    <name type="common">Yeast</name>
    <name type="synonym">Fabospora phaffii</name>
    <dbReference type="NCBI Taxonomy" id="1071381"/>
    <lineage>
        <taxon>Eukaryota</taxon>
        <taxon>Fungi</taxon>
        <taxon>Dikarya</taxon>
        <taxon>Ascomycota</taxon>
        <taxon>Saccharomycotina</taxon>
        <taxon>Saccharomycetes</taxon>
        <taxon>Saccharomycetales</taxon>
        <taxon>Saccharomycetaceae</taxon>
        <taxon>Tetrapisispora</taxon>
    </lineage>
</organism>
<dbReference type="EC" id="3.4.19.12" evidence="3"/>
<feature type="compositionally biased region" description="Polar residues" evidence="8">
    <location>
        <begin position="1"/>
        <end position="12"/>
    </location>
</feature>
<dbReference type="InterPro" id="IPR001394">
    <property type="entry name" value="Peptidase_C19_UCH"/>
</dbReference>
<accession>G8BN59</accession>
<dbReference type="Pfam" id="PF06337">
    <property type="entry name" value="DUSP"/>
    <property type="match status" value="1"/>
</dbReference>
<feature type="compositionally biased region" description="Acidic residues" evidence="8">
    <location>
        <begin position="1155"/>
        <end position="1172"/>
    </location>
</feature>
<keyword evidence="12" id="KW-1185">Reference proteome</keyword>
<dbReference type="GeneID" id="11532408"/>
<keyword evidence="6" id="KW-0378">Hydrolase</keyword>
<evidence type="ECO:0000256" key="2">
    <source>
        <dbReference type="ARBA" id="ARBA00009085"/>
    </source>
</evidence>
<reference evidence="11 12" key="1">
    <citation type="journal article" date="2011" name="Proc. Natl. Acad. Sci. U.S.A.">
        <title>Evolutionary erosion of yeast sex chromosomes by mating-type switching accidents.</title>
        <authorList>
            <person name="Gordon J.L."/>
            <person name="Armisen D."/>
            <person name="Proux-Wera E."/>
            <person name="Oheigeartaigh S.S."/>
            <person name="Byrne K.P."/>
            <person name="Wolfe K.H."/>
        </authorList>
    </citation>
    <scope>NUCLEOTIDE SEQUENCE [LARGE SCALE GENOMIC DNA]</scope>
    <source>
        <strain evidence="12">ATCC 24235 / CBS 4417 / NBRC 1672 / NRRL Y-8282 / UCD 70-5</strain>
    </source>
</reference>
<dbReference type="PROSITE" id="PS00972">
    <property type="entry name" value="USP_1"/>
    <property type="match status" value="1"/>
</dbReference>
<evidence type="ECO:0000259" key="10">
    <source>
        <dbReference type="PROSITE" id="PS51283"/>
    </source>
</evidence>
<dbReference type="MEROPS" id="C19.103"/>
<dbReference type="OMA" id="PYCEKPE"/>
<feature type="region of interest" description="Disordered" evidence="8">
    <location>
        <begin position="1242"/>
        <end position="1286"/>
    </location>
</feature>
<dbReference type="Pfam" id="PF00443">
    <property type="entry name" value="UCH"/>
    <property type="match status" value="1"/>
</dbReference>
<keyword evidence="7" id="KW-0788">Thiol protease</keyword>
<feature type="compositionally biased region" description="Polar residues" evidence="8">
    <location>
        <begin position="68"/>
        <end position="85"/>
    </location>
</feature>
<evidence type="ECO:0000313" key="12">
    <source>
        <dbReference type="Proteomes" id="UP000005666"/>
    </source>
</evidence>
<dbReference type="GO" id="GO:0004843">
    <property type="term" value="F:cysteine-type deubiquitinase activity"/>
    <property type="evidence" value="ECO:0007669"/>
    <property type="project" value="UniProtKB-EC"/>
</dbReference>
<comment type="catalytic activity">
    <reaction evidence="1">
        <text>Thiol-dependent hydrolysis of ester, thioester, amide, peptide and isopeptide bonds formed by the C-terminal Gly of ubiquitin (a 76-residue protein attached to proteins as an intracellular targeting signal).</text>
        <dbReference type="EC" id="3.4.19.12"/>
    </reaction>
</comment>
<evidence type="ECO:0000256" key="1">
    <source>
        <dbReference type="ARBA" id="ARBA00000707"/>
    </source>
</evidence>
<evidence type="ECO:0000256" key="5">
    <source>
        <dbReference type="ARBA" id="ARBA00022786"/>
    </source>
</evidence>
<feature type="compositionally biased region" description="Acidic residues" evidence="8">
    <location>
        <begin position="103"/>
        <end position="116"/>
    </location>
</feature>
<dbReference type="Gene3D" id="3.30.2230.10">
    <property type="entry name" value="DUSP-like"/>
    <property type="match status" value="1"/>
</dbReference>
<dbReference type="InterPro" id="IPR018200">
    <property type="entry name" value="USP_CS"/>
</dbReference>
<comment type="similarity">
    <text evidence="2">Belongs to the peptidase C19 family.</text>
</comment>
<evidence type="ECO:0000256" key="7">
    <source>
        <dbReference type="ARBA" id="ARBA00022807"/>
    </source>
</evidence>
<evidence type="ECO:0000256" key="3">
    <source>
        <dbReference type="ARBA" id="ARBA00012759"/>
    </source>
</evidence>
<keyword evidence="4" id="KW-0645">Protease</keyword>
<dbReference type="InterPro" id="IPR038765">
    <property type="entry name" value="Papain-like_cys_pep_sf"/>
</dbReference>
<feature type="domain" description="DUSP" evidence="10">
    <location>
        <begin position="129"/>
        <end position="231"/>
    </location>
</feature>
<dbReference type="PROSITE" id="PS51283">
    <property type="entry name" value="DUSP"/>
    <property type="match status" value="1"/>
</dbReference>
<keyword evidence="5" id="KW-0833">Ubl conjugation pathway</keyword>
<sequence>MLHDTSQVSVNKNDNKTKDALGNSDDSVSDLSHEFALLNDNKEAANFDIIEDNNILIPMENTIETEGQMRTDSMSPTNSNLNDTIGNSDDKKNNDNSSSSSSADDDDDDNDGDDDNNNIVTNEDYEYDDTMDKQREMITELLKNNEEQAKEGDKVYIIPQFWYNTFMNPDLKDSTQLEPINTKIISKDYDNFVLNDYDICPYIALPENVFNKLMEWYGLDEVSQPIMTYLIKDEESNTLVPEYNKCIFRLHYLTMNLSQNKFQSTHYKNTNYKNNVVYLSLSRLSSLKDLMSKLLNSFFSIESELNIDKTDFKLWLVKDSEENQQDSVLNFSYRIDPLQFALLSNISRITIDTADKILKDINMFSGDIVIEIKHSNCNYHWLSNYFHYNPIQNGVGNVGLNNLGNTCYMNSALQCLAHIPPIRDYFKFGAYKNEINLDNPLGFQGNIANAFSALVQNLYKNQFIPSASYAPSQFKLTIGHYNQMFSGYFQQDSQEFLAFLLDGLHEDLNRIKDKPYVEKPSLADGSDVNDYNIIARLAADTLEAHLKRNDSIIIDLFVGLYKSTLKCPVCNHVSITFDPYCDLTLPIPVESVWNFKVKIFPQNSPPCIMEVELKKTSTYQELKEYVSNIVNIAFDSLYGCEIYNHQVFNYFESLTSSSRYLPIKELISDLDDIIFYELIVDPDKHMVFPVLNTLIDGTYKSPMLFGVPFFIVLRKEDLNNPGAIRKSLEISFSKLSGGFGSFPILLSKQFDPVTDGNFIKEKYDLNLDEVKDIYQYSNTSDKPTDCYFKIKIMDITNDKKCSNKVVSVLREEEDSKDVVDSLPEVWIPSPHINVSKSVDITSLLDPVVNDVYDLYSLTHDTNDTDEPSETMSEASLSPTFESNLYTTASKDSSYPTPKEGGSIEKALLLDSNKLIICEWNESSMREVFDFNPELNWEKPALIKNVELEKTRELGQDKEEKNITLEDSLNLFERAEVLGINDSWYCPKCKHHRQASKQIQLWSTPDILTIHLKRFETQGSFSDKIDDVVDFPINGLDLSKHILDKSTSQLNIYDLIAVDNHYGGLGGGHYTAYIKNLIDNKWYYFDDSRVSETVPERSVAGSAYLLFYMRRTSDGNVGGEKLNAAIRKGREEWEAQYTAFQAKQNEIYSINKTDDDLSSEEESDNENIQNDDDSNARDDKRNDMSIKVVNSGSMPLEQTKLRDYNIKSLEVGSNKSFDDNVSKIDVIENNSGRRKLRLLKKNYTSTEQIPSSPIKNSSSPNTYSELAKPSSSSHTESGSECTTDEVD</sequence>
<proteinExistence type="inferred from homology"/>